<evidence type="ECO:0000313" key="2">
    <source>
        <dbReference type="Proteomes" id="UP000253606"/>
    </source>
</evidence>
<accession>A0A2Z5FUE5</accession>
<organism evidence="1 2">
    <name type="scientific">Acidisarcina polymorpha</name>
    <dbReference type="NCBI Taxonomy" id="2211140"/>
    <lineage>
        <taxon>Bacteria</taxon>
        <taxon>Pseudomonadati</taxon>
        <taxon>Acidobacteriota</taxon>
        <taxon>Terriglobia</taxon>
        <taxon>Terriglobales</taxon>
        <taxon>Acidobacteriaceae</taxon>
        <taxon>Acidisarcina</taxon>
    </lineage>
</organism>
<sequence length="45" mass="5122">MLIAALSMRESKLGVTREPSIREAIVDFERRKTPPAAQFVYVTSR</sequence>
<reference evidence="1 2" key="1">
    <citation type="journal article" date="2018" name="Front. Microbiol.">
        <title>Hydrolytic Capabilities as a Key to Environmental Success: Chitinolytic and Cellulolytic Acidobacteria From Acidic Sub-arctic Soils and Boreal Peatlands.</title>
        <authorList>
            <person name="Belova S.E."/>
            <person name="Ravin N.V."/>
            <person name="Pankratov T.A."/>
            <person name="Rakitin A.L."/>
            <person name="Ivanova A.A."/>
            <person name="Beletsky A.V."/>
            <person name="Mardanov A.V."/>
            <person name="Sinninghe Damste J.S."/>
            <person name="Dedysh S.N."/>
        </authorList>
    </citation>
    <scope>NUCLEOTIDE SEQUENCE [LARGE SCALE GENOMIC DNA]</scope>
    <source>
        <strain evidence="1 2">SBC82</strain>
    </source>
</reference>
<keyword evidence="2" id="KW-1185">Reference proteome</keyword>
<gene>
    <name evidence="1" type="ORF">ACPOL_0753</name>
</gene>
<name>A0A2Z5FUE5_9BACT</name>
<dbReference type="Proteomes" id="UP000253606">
    <property type="component" value="Chromosome"/>
</dbReference>
<proteinExistence type="predicted"/>
<dbReference type="EMBL" id="CP030840">
    <property type="protein sequence ID" value="AXC10114.1"/>
    <property type="molecule type" value="Genomic_DNA"/>
</dbReference>
<dbReference type="KEGG" id="abas:ACPOL_0753"/>
<dbReference type="AlphaFoldDB" id="A0A2Z5FUE5"/>
<protein>
    <submittedName>
        <fullName evidence="1">Uncharacterized protein</fullName>
    </submittedName>
</protein>
<evidence type="ECO:0000313" key="1">
    <source>
        <dbReference type="EMBL" id="AXC10114.1"/>
    </source>
</evidence>